<dbReference type="Proteomes" id="UP000799755">
    <property type="component" value="Unassembled WGS sequence"/>
</dbReference>
<dbReference type="EMBL" id="MU003533">
    <property type="protein sequence ID" value="KAF2464894.1"/>
    <property type="molecule type" value="Genomic_DNA"/>
</dbReference>
<protein>
    <submittedName>
        <fullName evidence="1">Uncharacterized protein</fullName>
    </submittedName>
</protein>
<proteinExistence type="predicted"/>
<gene>
    <name evidence="1" type="ORF">BDR25DRAFT_361121</name>
</gene>
<organism evidence="1 2">
    <name type="scientific">Lindgomyces ingoldianus</name>
    <dbReference type="NCBI Taxonomy" id="673940"/>
    <lineage>
        <taxon>Eukaryota</taxon>
        <taxon>Fungi</taxon>
        <taxon>Dikarya</taxon>
        <taxon>Ascomycota</taxon>
        <taxon>Pezizomycotina</taxon>
        <taxon>Dothideomycetes</taxon>
        <taxon>Pleosporomycetidae</taxon>
        <taxon>Pleosporales</taxon>
        <taxon>Lindgomycetaceae</taxon>
        <taxon>Lindgomyces</taxon>
    </lineage>
</organism>
<sequence>MGKGWCHGTKPLEEAEMTKTRGRAVTYGTENSDTIGKTGKEIWKSRVGGLRMLFIVPWRFLGSAFPTGSSTIDTFAPPTITARGACLCHYLHAFGFRQQDTMTSLHDERRLQHLALRQINLLLAELYIFLFLLSLWPHNLNSRPNSQSRGMNALTKFFNGSLLEAFEYSIYACGFDFCERKSLSVPECMGDMIDSASSRPISTFPSIKVVCRTWTKSRWQYKTRRGGLILFSSSCPSFPLHEISLLCIFEAVLAEQVGAGLCFRPLAMFWLRFQAENSMSLRGFPTSTRSRCTCIQIDHNPREGSMIKILSNYYHIWSDSIGFNPRVEVVEEICLDAEDKSVSSKEGLTSPPPTSHQVRVELVFIAGPVHTIE</sequence>
<name>A0ACB6QCY9_9PLEO</name>
<comment type="caution">
    <text evidence="1">The sequence shown here is derived from an EMBL/GenBank/DDBJ whole genome shotgun (WGS) entry which is preliminary data.</text>
</comment>
<evidence type="ECO:0000313" key="2">
    <source>
        <dbReference type="Proteomes" id="UP000799755"/>
    </source>
</evidence>
<keyword evidence="2" id="KW-1185">Reference proteome</keyword>
<accession>A0ACB6QCY9</accession>
<evidence type="ECO:0000313" key="1">
    <source>
        <dbReference type="EMBL" id="KAF2464894.1"/>
    </source>
</evidence>
<reference evidence="1" key="1">
    <citation type="journal article" date="2020" name="Stud. Mycol.">
        <title>101 Dothideomycetes genomes: a test case for predicting lifestyles and emergence of pathogens.</title>
        <authorList>
            <person name="Haridas S."/>
            <person name="Albert R."/>
            <person name="Binder M."/>
            <person name="Bloem J."/>
            <person name="Labutti K."/>
            <person name="Salamov A."/>
            <person name="Andreopoulos B."/>
            <person name="Baker S."/>
            <person name="Barry K."/>
            <person name="Bills G."/>
            <person name="Bluhm B."/>
            <person name="Cannon C."/>
            <person name="Castanera R."/>
            <person name="Culley D."/>
            <person name="Daum C."/>
            <person name="Ezra D."/>
            <person name="Gonzalez J."/>
            <person name="Henrissat B."/>
            <person name="Kuo A."/>
            <person name="Liang C."/>
            <person name="Lipzen A."/>
            <person name="Lutzoni F."/>
            <person name="Magnuson J."/>
            <person name="Mondo S."/>
            <person name="Nolan M."/>
            <person name="Ohm R."/>
            <person name="Pangilinan J."/>
            <person name="Park H.-J."/>
            <person name="Ramirez L."/>
            <person name="Alfaro M."/>
            <person name="Sun H."/>
            <person name="Tritt A."/>
            <person name="Yoshinaga Y."/>
            <person name="Zwiers L.-H."/>
            <person name="Turgeon B."/>
            <person name="Goodwin S."/>
            <person name="Spatafora J."/>
            <person name="Crous P."/>
            <person name="Grigoriev I."/>
        </authorList>
    </citation>
    <scope>NUCLEOTIDE SEQUENCE</scope>
    <source>
        <strain evidence="1">ATCC 200398</strain>
    </source>
</reference>